<dbReference type="InterPro" id="IPR008942">
    <property type="entry name" value="ENTH_VHS"/>
</dbReference>
<dbReference type="CDD" id="cd16992">
    <property type="entry name" value="ENTH_Ent3"/>
    <property type="match status" value="1"/>
</dbReference>
<evidence type="ECO:0000256" key="4">
    <source>
        <dbReference type="ARBA" id="ARBA00022824"/>
    </source>
</evidence>
<dbReference type="OrthoDB" id="4033880at2759"/>
<dbReference type="Gene3D" id="1.25.40.90">
    <property type="match status" value="1"/>
</dbReference>
<evidence type="ECO:0000256" key="1">
    <source>
        <dbReference type="ARBA" id="ARBA00004240"/>
    </source>
</evidence>
<dbReference type="GeneID" id="62197856"/>
<proteinExistence type="predicted"/>
<dbReference type="RefSeq" id="XP_038780623.1">
    <property type="nucleotide sequence ID" value="XM_038924695.1"/>
</dbReference>
<dbReference type="SUPFAM" id="SSF48464">
    <property type="entry name" value="ENTH/VHS domain"/>
    <property type="match status" value="1"/>
</dbReference>
<dbReference type="GO" id="GO:0005886">
    <property type="term" value="C:plasma membrane"/>
    <property type="evidence" value="ECO:0007669"/>
    <property type="project" value="TreeGrafter"/>
</dbReference>
<dbReference type="PANTHER" id="PTHR12276">
    <property type="entry name" value="EPSIN/ENT-RELATED"/>
    <property type="match status" value="1"/>
</dbReference>
<dbReference type="GO" id="GO:0005543">
    <property type="term" value="F:phospholipid binding"/>
    <property type="evidence" value="ECO:0007669"/>
    <property type="project" value="TreeGrafter"/>
</dbReference>
<dbReference type="Pfam" id="PF04099">
    <property type="entry name" value="Sybindin"/>
    <property type="match status" value="1"/>
</dbReference>
<dbReference type="GO" id="GO:0005783">
    <property type="term" value="C:endoplasmic reticulum"/>
    <property type="evidence" value="ECO:0007669"/>
    <property type="project" value="UniProtKB-SubCell"/>
</dbReference>
<dbReference type="KEGG" id="bnn:FOA43_004456"/>
<feature type="compositionally biased region" description="Basic and acidic residues" evidence="7">
    <location>
        <begin position="275"/>
        <end position="286"/>
    </location>
</feature>
<feature type="domain" description="ENTH" evidence="8">
    <location>
        <begin position="25"/>
        <end position="158"/>
    </location>
</feature>
<keyword evidence="5" id="KW-0931">ER-Golgi transport</keyword>
<dbReference type="EMBL" id="CP064815">
    <property type="protein sequence ID" value="QPG77058.1"/>
    <property type="molecule type" value="Genomic_DNA"/>
</dbReference>
<keyword evidence="4" id="KW-0256">Endoplasmic reticulum</keyword>
<evidence type="ECO:0000256" key="6">
    <source>
        <dbReference type="ARBA" id="ARBA00023034"/>
    </source>
</evidence>
<dbReference type="GO" id="GO:0005829">
    <property type="term" value="C:cytosol"/>
    <property type="evidence" value="ECO:0007669"/>
    <property type="project" value="GOC"/>
</dbReference>
<protein>
    <recommendedName>
        <fullName evidence="8">ENTH domain-containing protein</fullName>
    </recommendedName>
</protein>
<feature type="compositionally biased region" description="Basic and acidic residues" evidence="7">
    <location>
        <begin position="236"/>
        <end position="246"/>
    </location>
</feature>
<keyword evidence="3" id="KW-0813">Transport</keyword>
<name>A0A875S7Y8_EENNA</name>
<dbReference type="InterPro" id="IPR011012">
    <property type="entry name" value="Longin-like_dom_sf"/>
</dbReference>
<organism evidence="9 10">
    <name type="scientific">Eeniella nana</name>
    <name type="common">Yeast</name>
    <name type="synonym">Brettanomyces nanus</name>
    <dbReference type="NCBI Taxonomy" id="13502"/>
    <lineage>
        <taxon>Eukaryota</taxon>
        <taxon>Fungi</taxon>
        <taxon>Dikarya</taxon>
        <taxon>Ascomycota</taxon>
        <taxon>Saccharomycotina</taxon>
        <taxon>Pichiomycetes</taxon>
        <taxon>Pichiales</taxon>
        <taxon>Pichiaceae</taxon>
        <taxon>Brettanomyces</taxon>
    </lineage>
</organism>
<keyword evidence="10" id="KW-1185">Reference proteome</keyword>
<dbReference type="GO" id="GO:0005768">
    <property type="term" value="C:endosome"/>
    <property type="evidence" value="ECO:0007669"/>
    <property type="project" value="TreeGrafter"/>
</dbReference>
<keyword evidence="6" id="KW-0333">Golgi apparatus</keyword>
<dbReference type="SUPFAM" id="SSF64356">
    <property type="entry name" value="SNARE-like"/>
    <property type="match status" value="1"/>
</dbReference>
<accession>A0A875S7Y8</accession>
<dbReference type="SMART" id="SM01399">
    <property type="entry name" value="Sybindin"/>
    <property type="match status" value="1"/>
</dbReference>
<dbReference type="GO" id="GO:0030276">
    <property type="term" value="F:clathrin binding"/>
    <property type="evidence" value="ECO:0007669"/>
    <property type="project" value="TreeGrafter"/>
</dbReference>
<evidence type="ECO:0000259" key="8">
    <source>
        <dbReference type="PROSITE" id="PS50942"/>
    </source>
</evidence>
<dbReference type="GO" id="GO:0005794">
    <property type="term" value="C:Golgi apparatus"/>
    <property type="evidence" value="ECO:0007669"/>
    <property type="project" value="UniProtKB-SubCell"/>
</dbReference>
<evidence type="ECO:0000313" key="10">
    <source>
        <dbReference type="Proteomes" id="UP000662931"/>
    </source>
</evidence>
<dbReference type="Gene3D" id="3.30.450.70">
    <property type="match status" value="1"/>
</dbReference>
<dbReference type="PROSITE" id="PS50942">
    <property type="entry name" value="ENTH"/>
    <property type="match status" value="1"/>
</dbReference>
<dbReference type="GO" id="GO:0006897">
    <property type="term" value="P:endocytosis"/>
    <property type="evidence" value="ECO:0007669"/>
    <property type="project" value="TreeGrafter"/>
</dbReference>
<reference evidence="9" key="1">
    <citation type="submission" date="2020-10" db="EMBL/GenBank/DDBJ databases">
        <authorList>
            <person name="Roach M.J.R."/>
        </authorList>
    </citation>
    <scope>NUCLEOTIDE SEQUENCE</scope>
    <source>
        <strain evidence="9">CBS 1945</strain>
    </source>
</reference>
<dbReference type="GO" id="GO:0030125">
    <property type="term" value="C:clathrin vesicle coat"/>
    <property type="evidence" value="ECO:0007669"/>
    <property type="project" value="TreeGrafter"/>
</dbReference>
<dbReference type="PANTHER" id="PTHR12276:SF45">
    <property type="entry name" value="CLATHRIN INTERACTOR 1"/>
    <property type="match status" value="1"/>
</dbReference>
<dbReference type="AlphaFoldDB" id="A0A875S7Y8"/>
<feature type="compositionally biased region" description="Polar residues" evidence="7">
    <location>
        <begin position="360"/>
        <end position="373"/>
    </location>
</feature>
<dbReference type="InterPro" id="IPR007233">
    <property type="entry name" value="TRAPPC"/>
</dbReference>
<evidence type="ECO:0000313" key="9">
    <source>
        <dbReference type="EMBL" id="QPG77058.1"/>
    </source>
</evidence>
<feature type="region of interest" description="Disordered" evidence="7">
    <location>
        <begin position="353"/>
        <end position="373"/>
    </location>
</feature>
<dbReference type="Pfam" id="PF01417">
    <property type="entry name" value="ENTH"/>
    <property type="match status" value="1"/>
</dbReference>
<dbReference type="Proteomes" id="UP000662931">
    <property type="component" value="Chromosome 4"/>
</dbReference>
<dbReference type="SMART" id="SM00273">
    <property type="entry name" value="ENTH"/>
    <property type="match status" value="1"/>
</dbReference>
<gene>
    <name evidence="9" type="ORF">FOA43_004456</name>
</gene>
<evidence type="ECO:0000256" key="3">
    <source>
        <dbReference type="ARBA" id="ARBA00022448"/>
    </source>
</evidence>
<dbReference type="FunFam" id="1.25.40.90:FF:000006">
    <property type="entry name" value="Clathrin interactor 1"/>
    <property type="match status" value="1"/>
</dbReference>
<sequence>MDSLNKTLNNLSLYEVKHYVRKAQNAVLNLSEVESKVREATNNEPWGASSSLMSEIARGTFNYKDREEISNLIFRRFTEKSSHEWRQIYKALQLMEYLVKHGSERFVDDARANVSLVSMLKSFHYIDSKGVDQGINVRNRARELASLLNDEAQIRQERRKAKENAKKFGAISSGGGRRGGSSRHGNDIGGSVGASRVALSVGEDGFERRIFGDGGVYGQRYGDTAANHKGKITKYEEYDLESERPTRKGSKPTVSAPVDLVSFDGSRTAYADEDDNHHDENHHDENHDDDDEFDDFQSATPAPAAQTTSLADLFNAPYQQSSTQSQAIFTQPHATKKNDDVFGSLLASAKAGKAAKTTPAMPTNTGSVSRRSTESFTALRTMTLNKSANISTSALPGSINCRNDDNMSKLLFGIYFSLRKISNYLTEDSGTTFKSSTLNNHNKVTNFTTLNYKCHIFETLTGLKFLVVTDMRCRDLNIELASLFNTIYLQKVIENQACAVDFRPGEYIDNEPFIEGVDKYWSSLIEFSK</sequence>
<dbReference type="InterPro" id="IPR013809">
    <property type="entry name" value="ENTH"/>
</dbReference>
<dbReference type="GO" id="GO:0006895">
    <property type="term" value="P:Golgi to endosome transport"/>
    <property type="evidence" value="ECO:0007669"/>
    <property type="project" value="TreeGrafter"/>
</dbReference>
<dbReference type="GO" id="GO:0030008">
    <property type="term" value="C:TRAPP complex"/>
    <property type="evidence" value="ECO:0007669"/>
    <property type="project" value="InterPro"/>
</dbReference>
<evidence type="ECO:0000256" key="5">
    <source>
        <dbReference type="ARBA" id="ARBA00022892"/>
    </source>
</evidence>
<comment type="subcellular location">
    <subcellularLocation>
        <location evidence="1">Endoplasmic reticulum</location>
    </subcellularLocation>
    <subcellularLocation>
        <location evidence="2">Golgi apparatus</location>
    </subcellularLocation>
</comment>
<feature type="region of interest" description="Disordered" evidence="7">
    <location>
        <begin position="236"/>
        <end position="299"/>
    </location>
</feature>
<evidence type="ECO:0000256" key="7">
    <source>
        <dbReference type="SAM" id="MobiDB-lite"/>
    </source>
</evidence>
<feature type="region of interest" description="Disordered" evidence="7">
    <location>
        <begin position="158"/>
        <end position="192"/>
    </location>
</feature>
<evidence type="ECO:0000256" key="2">
    <source>
        <dbReference type="ARBA" id="ARBA00004555"/>
    </source>
</evidence>